<dbReference type="Pfam" id="PF00288">
    <property type="entry name" value="GHMP_kinases_N"/>
    <property type="match status" value="1"/>
</dbReference>
<comment type="catalytic activity">
    <reaction evidence="11 13">
        <text>L-homoserine + ATP = O-phospho-L-homoserine + ADP + H(+)</text>
        <dbReference type="Rhea" id="RHEA:13985"/>
        <dbReference type="ChEBI" id="CHEBI:15378"/>
        <dbReference type="ChEBI" id="CHEBI:30616"/>
        <dbReference type="ChEBI" id="CHEBI:57476"/>
        <dbReference type="ChEBI" id="CHEBI:57590"/>
        <dbReference type="ChEBI" id="CHEBI:456216"/>
        <dbReference type="EC" id="2.7.1.39"/>
    </reaction>
</comment>
<dbReference type="SUPFAM" id="SSF55060">
    <property type="entry name" value="GHMP Kinase, C-terminal domain"/>
    <property type="match status" value="1"/>
</dbReference>
<dbReference type="Pfam" id="PF08544">
    <property type="entry name" value="GHMP_kinases_C"/>
    <property type="match status" value="1"/>
</dbReference>
<accession>A0AAW7YTA7</accession>
<keyword evidence="17" id="KW-1185">Reference proteome</keyword>
<dbReference type="RefSeq" id="WP_046466636.1">
    <property type="nucleotide sequence ID" value="NZ_JAUOQO010000005.1"/>
</dbReference>
<dbReference type="EMBL" id="JAUOQO010000005">
    <property type="protein sequence ID" value="MDO6573870.1"/>
    <property type="molecule type" value="Genomic_DNA"/>
</dbReference>
<dbReference type="Proteomes" id="UP001170310">
    <property type="component" value="Unassembled WGS sequence"/>
</dbReference>
<dbReference type="InterPro" id="IPR006204">
    <property type="entry name" value="GHMP_kinase_N_dom"/>
</dbReference>
<comment type="subcellular location">
    <subcellularLocation>
        <location evidence="13">Cytoplasm</location>
    </subcellularLocation>
</comment>
<feature type="domain" description="GHMP kinase C-terminal" evidence="15">
    <location>
        <begin position="208"/>
        <end position="282"/>
    </location>
</feature>
<dbReference type="EC" id="2.7.1.39" evidence="3 13"/>
<organism evidence="16 17">
    <name type="scientific">Staphylococcus pasteuri_A</name>
    <dbReference type="NCBI Taxonomy" id="3062664"/>
    <lineage>
        <taxon>Bacteria</taxon>
        <taxon>Bacillati</taxon>
        <taxon>Bacillota</taxon>
        <taxon>Bacilli</taxon>
        <taxon>Bacillales</taxon>
        <taxon>Staphylococcaceae</taxon>
        <taxon>Staphylococcus</taxon>
    </lineage>
</organism>
<evidence type="ECO:0000256" key="9">
    <source>
        <dbReference type="ARBA" id="ARBA00022777"/>
    </source>
</evidence>
<dbReference type="GO" id="GO:0005737">
    <property type="term" value="C:cytoplasm"/>
    <property type="evidence" value="ECO:0007669"/>
    <property type="project" value="UniProtKB-SubCell"/>
</dbReference>
<evidence type="ECO:0000256" key="2">
    <source>
        <dbReference type="ARBA" id="ARBA00007370"/>
    </source>
</evidence>
<dbReference type="PROSITE" id="PS00627">
    <property type="entry name" value="GHMP_KINASES_ATP"/>
    <property type="match status" value="1"/>
</dbReference>
<gene>
    <name evidence="13 16" type="primary">thrB</name>
    <name evidence="16" type="ORF">Q4528_06845</name>
</gene>
<keyword evidence="6 13" id="KW-0808">Transferase</keyword>
<dbReference type="GO" id="GO:0009088">
    <property type="term" value="P:threonine biosynthetic process"/>
    <property type="evidence" value="ECO:0007669"/>
    <property type="project" value="UniProtKB-UniRule"/>
</dbReference>
<keyword evidence="13" id="KW-0963">Cytoplasm</keyword>
<proteinExistence type="inferred from homology"/>
<dbReference type="GO" id="GO:0005524">
    <property type="term" value="F:ATP binding"/>
    <property type="evidence" value="ECO:0007669"/>
    <property type="project" value="UniProtKB-UniRule"/>
</dbReference>
<keyword evidence="9 13" id="KW-0418">Kinase</keyword>
<dbReference type="PRINTS" id="PR00958">
    <property type="entry name" value="HOMSERKINASE"/>
</dbReference>
<name>A0AAW7YTA7_9STAP</name>
<dbReference type="GeneID" id="72470519"/>
<evidence type="ECO:0000256" key="13">
    <source>
        <dbReference type="HAMAP-Rule" id="MF_00384"/>
    </source>
</evidence>
<dbReference type="InterPro" id="IPR014721">
    <property type="entry name" value="Ribsml_uS5_D2-typ_fold_subgr"/>
</dbReference>
<evidence type="ECO:0000256" key="8">
    <source>
        <dbReference type="ARBA" id="ARBA00022741"/>
    </source>
</evidence>
<dbReference type="GO" id="GO:0004413">
    <property type="term" value="F:homoserine kinase activity"/>
    <property type="evidence" value="ECO:0007669"/>
    <property type="project" value="UniProtKB-UniRule"/>
</dbReference>
<protein>
    <recommendedName>
        <fullName evidence="4 13">Homoserine kinase</fullName>
        <shortName evidence="13">HK</shortName>
        <shortName evidence="13">HSK</shortName>
        <ecNumber evidence="3 13">2.7.1.39</ecNumber>
    </recommendedName>
</protein>
<dbReference type="AlphaFoldDB" id="A0AAW7YTA7"/>
<evidence type="ECO:0000256" key="12">
    <source>
        <dbReference type="ARBA" id="ARBA00049954"/>
    </source>
</evidence>
<dbReference type="Gene3D" id="3.30.70.890">
    <property type="entry name" value="GHMP kinase, C-terminal domain"/>
    <property type="match status" value="1"/>
</dbReference>
<comment type="similarity">
    <text evidence="2 13">Belongs to the GHMP kinase family. Homoserine kinase subfamily.</text>
</comment>
<evidence type="ECO:0000256" key="1">
    <source>
        <dbReference type="ARBA" id="ARBA00005015"/>
    </source>
</evidence>
<comment type="pathway">
    <text evidence="1 13">Amino-acid biosynthesis; L-threonine biosynthesis; L-threonine from L-aspartate: step 4/5.</text>
</comment>
<dbReference type="HAMAP" id="MF_00384">
    <property type="entry name" value="Homoser_kinase"/>
    <property type="match status" value="1"/>
</dbReference>
<dbReference type="PIRSF" id="PIRSF000676">
    <property type="entry name" value="Homoser_kin"/>
    <property type="match status" value="1"/>
</dbReference>
<evidence type="ECO:0000259" key="15">
    <source>
        <dbReference type="Pfam" id="PF08544"/>
    </source>
</evidence>
<evidence type="ECO:0000259" key="14">
    <source>
        <dbReference type="Pfam" id="PF00288"/>
    </source>
</evidence>
<dbReference type="InterPro" id="IPR013750">
    <property type="entry name" value="GHMP_kinase_C_dom"/>
</dbReference>
<feature type="domain" description="GHMP kinase N-terminal" evidence="14">
    <location>
        <begin position="61"/>
        <end position="143"/>
    </location>
</feature>
<dbReference type="InterPro" id="IPR000870">
    <property type="entry name" value="Homoserine_kinase"/>
</dbReference>
<evidence type="ECO:0000256" key="7">
    <source>
        <dbReference type="ARBA" id="ARBA00022697"/>
    </source>
</evidence>
<dbReference type="InterPro" id="IPR006203">
    <property type="entry name" value="GHMP_knse_ATP-bd_CS"/>
</dbReference>
<keyword evidence="10 13" id="KW-0067">ATP-binding</keyword>
<evidence type="ECO:0000256" key="10">
    <source>
        <dbReference type="ARBA" id="ARBA00022840"/>
    </source>
</evidence>
<dbReference type="InterPro" id="IPR036554">
    <property type="entry name" value="GHMP_kinase_C_sf"/>
</dbReference>
<feature type="binding site" evidence="13">
    <location>
        <begin position="90"/>
        <end position="100"/>
    </location>
    <ligand>
        <name>ATP</name>
        <dbReference type="ChEBI" id="CHEBI:30616"/>
    </ligand>
</feature>
<evidence type="ECO:0000313" key="16">
    <source>
        <dbReference type="EMBL" id="MDO6573870.1"/>
    </source>
</evidence>
<comment type="function">
    <text evidence="12 13">Catalyzes the ATP-dependent phosphorylation of L-homoserine to L-homoserine phosphate.</text>
</comment>
<dbReference type="InterPro" id="IPR020568">
    <property type="entry name" value="Ribosomal_Su5_D2-typ_SF"/>
</dbReference>
<dbReference type="NCBIfam" id="TIGR00191">
    <property type="entry name" value="thrB"/>
    <property type="match status" value="1"/>
</dbReference>
<sequence length="304" mass="33858">MEVILKLKIPASTANLGVGFDSIGMALNKYLYMDIKEIQGDQWEFNYFNEELETLPKDNSNYIYKVAQLVAKKYQVELPALNIDMRSDIPLARGLGSSASALVGALYIANHFGNIQLSQYELLQLATEIEGHPDNVAPTIYGGLISGYYNSESKVTDVARIDVPKVDVILTIPPYELKTEESRKALPDTFSHANAVKNSAISNTMICALIQHKYDLAGKMMEQDGFHEPYRQHLIPEFEKIRNISKAHHAYATVISGAGPTVLTLSPREHSGEIVRTLKNEMSHCISELVTINEVGVIEEVVYQ</sequence>
<dbReference type="SUPFAM" id="SSF54211">
    <property type="entry name" value="Ribosomal protein S5 domain 2-like"/>
    <property type="match status" value="1"/>
</dbReference>
<evidence type="ECO:0000256" key="6">
    <source>
        <dbReference type="ARBA" id="ARBA00022679"/>
    </source>
</evidence>
<evidence type="ECO:0000256" key="4">
    <source>
        <dbReference type="ARBA" id="ARBA00017858"/>
    </source>
</evidence>
<keyword evidence="7 13" id="KW-0791">Threonine biosynthesis</keyword>
<reference evidence="16" key="1">
    <citation type="submission" date="2023-07" db="EMBL/GenBank/DDBJ databases">
        <title>Genome content predicts the carbon catabolic preferences of heterotrophic bacteria.</title>
        <authorList>
            <person name="Gralka M."/>
        </authorList>
    </citation>
    <scope>NUCLEOTIDE SEQUENCE</scope>
    <source>
        <strain evidence="16">E2R20</strain>
    </source>
</reference>
<dbReference type="PANTHER" id="PTHR20861:SF1">
    <property type="entry name" value="HOMOSERINE KINASE"/>
    <property type="match status" value="1"/>
</dbReference>
<keyword evidence="5 13" id="KW-0028">Amino-acid biosynthesis</keyword>
<evidence type="ECO:0000256" key="5">
    <source>
        <dbReference type="ARBA" id="ARBA00022605"/>
    </source>
</evidence>
<keyword evidence="8 13" id="KW-0547">Nucleotide-binding</keyword>
<comment type="caution">
    <text evidence="16">The sequence shown here is derived from an EMBL/GenBank/DDBJ whole genome shotgun (WGS) entry which is preliminary data.</text>
</comment>
<evidence type="ECO:0000256" key="11">
    <source>
        <dbReference type="ARBA" id="ARBA00049375"/>
    </source>
</evidence>
<dbReference type="PANTHER" id="PTHR20861">
    <property type="entry name" value="HOMOSERINE/4-DIPHOSPHOCYTIDYL-2-C-METHYL-D-ERYTHRITOL KINASE"/>
    <property type="match status" value="1"/>
</dbReference>
<evidence type="ECO:0000256" key="3">
    <source>
        <dbReference type="ARBA" id="ARBA00012078"/>
    </source>
</evidence>
<evidence type="ECO:0000313" key="17">
    <source>
        <dbReference type="Proteomes" id="UP001170310"/>
    </source>
</evidence>
<dbReference type="Gene3D" id="3.30.230.10">
    <property type="match status" value="1"/>
</dbReference>